<organism evidence="13 14">
    <name type="scientific">Acidianus manzaensis</name>
    <dbReference type="NCBI Taxonomy" id="282676"/>
    <lineage>
        <taxon>Archaea</taxon>
        <taxon>Thermoproteota</taxon>
        <taxon>Thermoprotei</taxon>
        <taxon>Sulfolobales</taxon>
        <taxon>Sulfolobaceae</taxon>
        <taxon>Acidianus</taxon>
    </lineage>
</organism>
<dbReference type="Proteomes" id="UP000193404">
    <property type="component" value="Chromosome"/>
</dbReference>
<keyword evidence="7" id="KW-0560">Oxidoreductase</keyword>
<dbReference type="OrthoDB" id="23466at2157"/>
<dbReference type="PROSITE" id="PS00551">
    <property type="entry name" value="MOLYBDOPTERIN_PROK_1"/>
    <property type="match status" value="1"/>
</dbReference>
<keyword evidence="3" id="KW-0004">4Fe-4S</keyword>
<dbReference type="InterPro" id="IPR006657">
    <property type="entry name" value="MoPterin_dinucl-bd_dom"/>
</dbReference>
<dbReference type="Pfam" id="PF04879">
    <property type="entry name" value="Molybdop_Fe4S4"/>
    <property type="match status" value="1"/>
</dbReference>
<keyword evidence="14" id="KW-1185">Reference proteome</keyword>
<dbReference type="PANTHER" id="PTHR43742:SF9">
    <property type="entry name" value="TETRATHIONATE REDUCTASE SUBUNIT A"/>
    <property type="match status" value="1"/>
</dbReference>
<gene>
    <name evidence="13" type="ORF">B6F84_04275</name>
</gene>
<keyword evidence="6" id="KW-0732">Signal</keyword>
<keyword evidence="5" id="KW-0479">Metal-binding</keyword>
<keyword evidence="11" id="KW-1133">Transmembrane helix</keyword>
<dbReference type="AlphaFoldDB" id="A0A1W6JYQ1"/>
<dbReference type="InterPro" id="IPR006656">
    <property type="entry name" value="Mopterin_OxRdtase"/>
</dbReference>
<evidence type="ECO:0000256" key="4">
    <source>
        <dbReference type="ARBA" id="ARBA00022505"/>
    </source>
</evidence>
<dbReference type="Gene3D" id="3.40.50.740">
    <property type="match status" value="2"/>
</dbReference>
<dbReference type="InterPro" id="IPR027467">
    <property type="entry name" value="MopterinOxRdtase_cofactor_BS"/>
</dbReference>
<evidence type="ECO:0000313" key="14">
    <source>
        <dbReference type="Proteomes" id="UP000193404"/>
    </source>
</evidence>
<keyword evidence="9" id="KW-0411">Iron-sulfur</keyword>
<dbReference type="Gene3D" id="2.20.25.90">
    <property type="entry name" value="ADC-like domains"/>
    <property type="match status" value="1"/>
</dbReference>
<dbReference type="STRING" id="282676.B6F84_04275"/>
<evidence type="ECO:0000256" key="6">
    <source>
        <dbReference type="ARBA" id="ARBA00022729"/>
    </source>
</evidence>
<dbReference type="PROSITE" id="PS51669">
    <property type="entry name" value="4FE4S_MOW_BIS_MGD"/>
    <property type="match status" value="1"/>
</dbReference>
<evidence type="ECO:0000256" key="5">
    <source>
        <dbReference type="ARBA" id="ARBA00022723"/>
    </source>
</evidence>
<dbReference type="GO" id="GO:0043546">
    <property type="term" value="F:molybdopterin cofactor binding"/>
    <property type="evidence" value="ECO:0007669"/>
    <property type="project" value="InterPro"/>
</dbReference>
<evidence type="ECO:0000313" key="13">
    <source>
        <dbReference type="EMBL" id="ARM75324.1"/>
    </source>
</evidence>
<keyword evidence="11" id="KW-0812">Transmembrane</keyword>
<dbReference type="InterPro" id="IPR009010">
    <property type="entry name" value="Asp_de-COase-like_dom_sf"/>
</dbReference>
<accession>A0A1W6JYQ1</accession>
<evidence type="ECO:0000256" key="11">
    <source>
        <dbReference type="SAM" id="Phobius"/>
    </source>
</evidence>
<dbReference type="GeneID" id="41590109"/>
<dbReference type="SMART" id="SM00926">
    <property type="entry name" value="Molybdop_Fe4S4"/>
    <property type="match status" value="1"/>
</dbReference>
<dbReference type="InterPro" id="IPR050612">
    <property type="entry name" value="Prok_Mopterin_Oxidored"/>
</dbReference>
<keyword evidence="4" id="KW-0500">Molybdenum</keyword>
<evidence type="ECO:0000256" key="7">
    <source>
        <dbReference type="ARBA" id="ARBA00023002"/>
    </source>
</evidence>
<keyword evidence="11" id="KW-0472">Membrane</keyword>
<proteinExistence type="inferred from homology"/>
<dbReference type="RefSeq" id="WP_148691087.1">
    <property type="nucleotide sequence ID" value="NZ_CP020477.1"/>
</dbReference>
<keyword evidence="8" id="KW-0408">Iron</keyword>
<dbReference type="GO" id="GO:0051539">
    <property type="term" value="F:4 iron, 4 sulfur cluster binding"/>
    <property type="evidence" value="ECO:0007669"/>
    <property type="project" value="UniProtKB-KW"/>
</dbReference>
<evidence type="ECO:0000256" key="1">
    <source>
        <dbReference type="ARBA" id="ARBA00001966"/>
    </source>
</evidence>
<dbReference type="EMBL" id="CP020477">
    <property type="protein sequence ID" value="ARM75324.1"/>
    <property type="molecule type" value="Genomic_DNA"/>
</dbReference>
<dbReference type="CDD" id="cd02778">
    <property type="entry name" value="MopB_CT_Thiosulfate-R-like"/>
    <property type="match status" value="1"/>
</dbReference>
<name>A0A1W6JYQ1_9CREN</name>
<dbReference type="Gene3D" id="2.40.40.20">
    <property type="match status" value="1"/>
</dbReference>
<dbReference type="SUPFAM" id="SSF53706">
    <property type="entry name" value="Formate dehydrogenase/DMSO reductase, domains 1-3"/>
    <property type="match status" value="1"/>
</dbReference>
<feature type="region of interest" description="Disordered" evidence="10">
    <location>
        <begin position="1000"/>
        <end position="1038"/>
    </location>
</feature>
<dbReference type="Pfam" id="PF01568">
    <property type="entry name" value="Molydop_binding"/>
    <property type="match status" value="1"/>
</dbReference>
<dbReference type="KEGG" id="aman:B6F84_04275"/>
<evidence type="ECO:0000256" key="8">
    <source>
        <dbReference type="ARBA" id="ARBA00023004"/>
    </source>
</evidence>
<dbReference type="GO" id="GO:0016491">
    <property type="term" value="F:oxidoreductase activity"/>
    <property type="evidence" value="ECO:0007669"/>
    <property type="project" value="UniProtKB-KW"/>
</dbReference>
<dbReference type="PROSITE" id="PS51318">
    <property type="entry name" value="TAT"/>
    <property type="match status" value="1"/>
</dbReference>
<evidence type="ECO:0000256" key="3">
    <source>
        <dbReference type="ARBA" id="ARBA00022485"/>
    </source>
</evidence>
<evidence type="ECO:0000256" key="9">
    <source>
        <dbReference type="ARBA" id="ARBA00023014"/>
    </source>
</evidence>
<evidence type="ECO:0000256" key="10">
    <source>
        <dbReference type="SAM" id="MobiDB-lite"/>
    </source>
</evidence>
<dbReference type="InterPro" id="IPR019546">
    <property type="entry name" value="TAT_signal_bac_arc"/>
</dbReference>
<protein>
    <submittedName>
        <fullName evidence="13">Molybdopterin oxidoreductase</fullName>
    </submittedName>
</protein>
<feature type="transmembrane region" description="Helical" evidence="11">
    <location>
        <begin position="12"/>
        <end position="29"/>
    </location>
</feature>
<evidence type="ECO:0000259" key="12">
    <source>
        <dbReference type="PROSITE" id="PS51669"/>
    </source>
</evidence>
<dbReference type="InterPro" id="IPR006311">
    <property type="entry name" value="TAT_signal"/>
</dbReference>
<dbReference type="Pfam" id="PF00384">
    <property type="entry name" value="Molybdopterin"/>
    <property type="match status" value="1"/>
</dbReference>
<evidence type="ECO:0000256" key="2">
    <source>
        <dbReference type="ARBA" id="ARBA00010312"/>
    </source>
</evidence>
<dbReference type="NCBIfam" id="TIGR01409">
    <property type="entry name" value="TAT_signal_seq"/>
    <property type="match status" value="1"/>
</dbReference>
<dbReference type="Gene3D" id="3.40.228.10">
    <property type="entry name" value="Dimethylsulfoxide Reductase, domain 2"/>
    <property type="match status" value="1"/>
</dbReference>
<comment type="similarity">
    <text evidence="2">Belongs to the prokaryotic molybdopterin-containing oxidoreductase family.</text>
</comment>
<dbReference type="GO" id="GO:0046872">
    <property type="term" value="F:metal ion binding"/>
    <property type="evidence" value="ECO:0007669"/>
    <property type="project" value="UniProtKB-KW"/>
</dbReference>
<sequence length="1038" mass="116948">MKNEFRLSRRGFLKLTGTVAVAAGVAYLVNKYNFAIFSQADPVDDEQLQPGWQYSYIPNVCAFCSSTCDILVSTEYKNGYIRATEIDGNPLSPLNKGKICPRGRSGIFRTYNVDRLKVPLIRTGPKGTWSFKEATWEEAFNYIQQKMKELNVQPYEFLLIGGALPCANYKRQFIPFTLGTQMPNINGTPMQSCMFSLQQPVGFVIGGFDLHATDVMDDMTNSSLIIAWGSSSFPVGIFVNRAVRFGEGIANGAYVISIDPRMGEAASKANLWIPAKPGSDIYIAMAIINYLIQNNYYDADFVRYYTDSPFLAYEENGVVKLLEDDYSDGTVKAYYVYDEISGQIVEVPPFSNSNKTDINGNLIKPALNAPQNLTFNGQQVQTVFQFLAQDVSSYTLEYASQVADVPLSQLQELAFRIGTMKPMTIITGLKGFWSDQAPQFRKAIAIIMTLTGNIDIRGGWVYSGAYREGVISTVNAYNEAIQNGESKPGILLQRPEILSKVPLLDLPGELLTIYAIIYAYNNPSFWSTGYPSLWYAYNQTLKQQGKKPAAAFALFVDTGAYEAYKGQVLWNGQQYKPKVAMSWGGSPFNFKWDQYKQILENTFYIMIDILPTEASLYADVILPDVSYLERDEDFRYDGPAMDYAIRGRWQAIPIVWPNTANGLDLFVMFAYMLGQQAGNSYVEWMANSHNIDKEVFKQVIQEEMPKYQQYLMQNNGYPPWGSFTADAWRSAEVSYLSQQLDIPEDQILKILRNNGVFIINTVDEFFNNNQRIPWNLPAATPTGRIEVYSTVLYYYVIQNYGYDPIFDPIIAEVPPNWNSGYAVQPGVYVTPQAPYNDPTFKPTPPEMFYIEYKVPQFAYTSSTDNPLLMSIASDSYHKDILQRAWIHPNTASQLGIQEGDWIAIERWKLPNQDGTIPKLVMKAHITSWIRPDTIGVPEPYGQRNPALTTSIKAVSEAGNKPVSELWPPSYNPLGGFRQSEQFTVYVRKATQDEINEATQLASVQTEDTTPAQTSVSQNTSESQSQWNTFTTQGNFSSL</sequence>
<feature type="domain" description="4Fe-4S Mo/W bis-MGD-type" evidence="12">
    <location>
        <begin position="54"/>
        <end position="114"/>
    </location>
</feature>
<dbReference type="SUPFAM" id="SSF50692">
    <property type="entry name" value="ADC-like"/>
    <property type="match status" value="1"/>
</dbReference>
<reference evidence="13 14" key="1">
    <citation type="submission" date="2017-03" db="EMBL/GenBank/DDBJ databases">
        <title>Sulfur activation and transportation mechanism of thermophilic Archaea Acidianus manzaensis YN-25.</title>
        <authorList>
            <person name="Ma Y."/>
            <person name="Yang Y."/>
            <person name="Xia J."/>
        </authorList>
    </citation>
    <scope>NUCLEOTIDE SEQUENCE [LARGE SCALE GENOMIC DNA]</scope>
    <source>
        <strain evidence="13 14">YN-25</strain>
    </source>
</reference>
<dbReference type="PANTHER" id="PTHR43742">
    <property type="entry name" value="TRIMETHYLAMINE-N-OXIDE REDUCTASE"/>
    <property type="match status" value="1"/>
</dbReference>
<comment type="cofactor">
    <cofactor evidence="1">
        <name>[4Fe-4S] cluster</name>
        <dbReference type="ChEBI" id="CHEBI:49883"/>
    </cofactor>
</comment>
<dbReference type="InterPro" id="IPR006963">
    <property type="entry name" value="Mopterin_OxRdtase_4Fe-4S_dom"/>
</dbReference>